<organism evidence="3 5">
    <name type="scientific">Gaoshiqia sediminis</name>
    <dbReference type="NCBI Taxonomy" id="2986998"/>
    <lineage>
        <taxon>Bacteria</taxon>
        <taxon>Pseudomonadati</taxon>
        <taxon>Bacteroidota</taxon>
        <taxon>Bacteroidia</taxon>
        <taxon>Marinilabiliales</taxon>
        <taxon>Prolixibacteraceae</taxon>
        <taxon>Gaoshiqia</taxon>
    </lineage>
</organism>
<accession>A0AA42C8T0</accession>
<evidence type="ECO:0000313" key="5">
    <source>
        <dbReference type="Proteomes" id="UP001163821"/>
    </source>
</evidence>
<evidence type="ECO:0000313" key="4">
    <source>
        <dbReference type="EMBL" id="MCW0485075.1"/>
    </source>
</evidence>
<dbReference type="GO" id="GO:0005975">
    <property type="term" value="P:carbohydrate metabolic process"/>
    <property type="evidence" value="ECO:0007669"/>
    <property type="project" value="InterPro"/>
</dbReference>
<dbReference type="GO" id="GO:0004553">
    <property type="term" value="F:hydrolase activity, hydrolyzing O-glycosyl compounds"/>
    <property type="evidence" value="ECO:0007669"/>
    <property type="project" value="InterPro"/>
</dbReference>
<dbReference type="InterPro" id="IPR037524">
    <property type="entry name" value="PA14/GLEYA"/>
</dbReference>
<keyword evidence="5" id="KW-1185">Reference proteome</keyword>
<dbReference type="Gene3D" id="2.60.120.260">
    <property type="entry name" value="Galactose-binding domain-like"/>
    <property type="match status" value="1"/>
</dbReference>
<dbReference type="AlphaFoldDB" id="A0AA42C8T0"/>
<evidence type="ECO:0000256" key="1">
    <source>
        <dbReference type="ARBA" id="ARBA00022801"/>
    </source>
</evidence>
<dbReference type="Gene3D" id="3.40.50.1700">
    <property type="entry name" value="Glycoside hydrolase family 3 C-terminal domain"/>
    <property type="match status" value="1"/>
</dbReference>
<dbReference type="PROSITE" id="PS51820">
    <property type="entry name" value="PA14"/>
    <property type="match status" value="1"/>
</dbReference>
<dbReference type="InterPro" id="IPR036881">
    <property type="entry name" value="Glyco_hydro_3_C_sf"/>
</dbReference>
<gene>
    <name evidence="3" type="ORF">N2K84_20260</name>
    <name evidence="4" type="ORF">N2K84_20265</name>
</gene>
<feature type="non-terminal residue" evidence="3">
    <location>
        <position position="134"/>
    </location>
</feature>
<evidence type="ECO:0000313" key="3">
    <source>
        <dbReference type="EMBL" id="MCW0485074.1"/>
    </source>
</evidence>
<feature type="non-terminal residue" evidence="3">
    <location>
        <position position="1"/>
    </location>
</feature>
<protein>
    <submittedName>
        <fullName evidence="3">Glycoside hydrolase family 3 C-terminal domain-containing protein</fullName>
    </submittedName>
</protein>
<reference evidence="3" key="1">
    <citation type="submission" date="2022-10" db="EMBL/GenBank/DDBJ databases">
        <title>Gaoshiqiia sediminis gen. nov., sp. nov., isolated from coastal sediment.</title>
        <authorList>
            <person name="Yu W.X."/>
            <person name="Mu D.S."/>
            <person name="Du J.Z."/>
            <person name="Liang Y.Q."/>
        </authorList>
    </citation>
    <scope>NUCLEOTIDE SEQUENCE</scope>
    <source>
        <strain evidence="3">A06</strain>
    </source>
</reference>
<evidence type="ECO:0000259" key="2">
    <source>
        <dbReference type="PROSITE" id="PS51820"/>
    </source>
</evidence>
<proteinExistence type="predicted"/>
<keyword evidence="1 3" id="KW-0378">Hydrolase</keyword>
<dbReference type="EMBL" id="JAPAAF010000129">
    <property type="protein sequence ID" value="MCW0485074.1"/>
    <property type="molecule type" value="Genomic_DNA"/>
</dbReference>
<dbReference type="EMBL" id="JAPAAF010000130">
    <property type="protein sequence ID" value="MCW0485075.1"/>
    <property type="molecule type" value="Genomic_DNA"/>
</dbReference>
<dbReference type="Proteomes" id="UP001163821">
    <property type="component" value="Unassembled WGS sequence"/>
</dbReference>
<feature type="domain" description="PA14" evidence="2">
    <location>
        <begin position="70"/>
        <end position="134"/>
    </location>
</feature>
<dbReference type="SUPFAM" id="SSF52279">
    <property type="entry name" value="Beta-D-glucan exohydrolase, C-terminal domain"/>
    <property type="match status" value="1"/>
</dbReference>
<comment type="caution">
    <text evidence="3">The sequence shown here is derived from an EMBL/GenBank/DDBJ whole genome shotgun (WGS) entry which is preliminary data.</text>
</comment>
<name>A0AA42C8T0_9BACT</name>
<sequence length="134" mass="14965">KKLNKIAVIGPNANDEVMLWGNYNGTPIETISILEGIKTKLPEKKIFYDKGCDLVEDKVTESYFSQLTFEGKPGFKATYWNNPDREGQPVVSQQISSAIKKTTAGQHEFASGVKLEGFSALFETEFVPEKTEEL</sequence>